<feature type="region of interest" description="Disordered" evidence="1">
    <location>
        <begin position="165"/>
        <end position="201"/>
    </location>
</feature>
<reference evidence="2 3" key="1">
    <citation type="submission" date="2021-08" db="EMBL/GenBank/DDBJ databases">
        <title>Draft Genome Sequence of Phanerochaete sordida strain YK-624.</title>
        <authorList>
            <person name="Mori T."/>
            <person name="Dohra H."/>
            <person name="Suzuki T."/>
            <person name="Kawagishi H."/>
            <person name="Hirai H."/>
        </authorList>
    </citation>
    <scope>NUCLEOTIDE SEQUENCE [LARGE SCALE GENOMIC DNA]</scope>
    <source>
        <strain evidence="2 3">YK-624</strain>
    </source>
</reference>
<feature type="compositionally biased region" description="Acidic residues" evidence="1">
    <location>
        <begin position="50"/>
        <end position="65"/>
    </location>
</feature>
<dbReference type="OrthoDB" id="3260379at2759"/>
<protein>
    <submittedName>
        <fullName evidence="2">Uncharacterized protein</fullName>
    </submittedName>
</protein>
<dbReference type="EMBL" id="BPQB01000030">
    <property type="protein sequence ID" value="GJE93168.1"/>
    <property type="molecule type" value="Genomic_DNA"/>
</dbReference>
<evidence type="ECO:0000313" key="3">
    <source>
        <dbReference type="Proteomes" id="UP000703269"/>
    </source>
</evidence>
<keyword evidence="3" id="KW-1185">Reference proteome</keyword>
<dbReference type="Proteomes" id="UP000703269">
    <property type="component" value="Unassembled WGS sequence"/>
</dbReference>
<feature type="region of interest" description="Disordered" evidence="1">
    <location>
        <begin position="36"/>
        <end position="110"/>
    </location>
</feature>
<feature type="compositionally biased region" description="Basic residues" evidence="1">
    <location>
        <begin position="95"/>
        <end position="107"/>
    </location>
</feature>
<organism evidence="2 3">
    <name type="scientific">Phanerochaete sordida</name>
    <dbReference type="NCBI Taxonomy" id="48140"/>
    <lineage>
        <taxon>Eukaryota</taxon>
        <taxon>Fungi</taxon>
        <taxon>Dikarya</taxon>
        <taxon>Basidiomycota</taxon>
        <taxon>Agaricomycotina</taxon>
        <taxon>Agaricomycetes</taxon>
        <taxon>Polyporales</taxon>
        <taxon>Phanerochaetaceae</taxon>
        <taxon>Phanerochaete</taxon>
    </lineage>
</organism>
<name>A0A9P3GBR3_9APHY</name>
<gene>
    <name evidence="2" type="ORF">PsYK624_093270</name>
</gene>
<feature type="region of interest" description="Disordered" evidence="1">
    <location>
        <begin position="302"/>
        <end position="347"/>
    </location>
</feature>
<evidence type="ECO:0000313" key="2">
    <source>
        <dbReference type="EMBL" id="GJE93168.1"/>
    </source>
</evidence>
<sequence>MGKRPKVPAALHSELSEYSSLLRALRTSDTLDLASQLTSSLPPTAPASTYEDDVATDASLDDEGESERPLTETATDSQGRAGGSQHPDDPAAHDLKRKAKRKAKTTKAPKDRWTRWPLLAGDVYVPEWSLEDEVRSIATQALDAQLQNDASLSTLAAILPAQAEDEPLGSNEPETSTPAQLPEDTQLLPDSVSDEDEDPESALAPEVLNGLTSSTARFLSQLLALLAAYVPPGEKSMQNRVRPVNWESILDIAAVGGLVDQETLEAVHRRLSDIYPTFSVGVKHNFRFKDLSPRTRPTDDLSFLELDGYAPESPKNKRGPYRKRGQDDPEDRSRRSSKRLKSAISEE</sequence>
<feature type="compositionally biased region" description="Basic and acidic residues" evidence="1">
    <location>
        <begin position="324"/>
        <end position="334"/>
    </location>
</feature>
<accession>A0A9P3GBR3</accession>
<evidence type="ECO:0000256" key="1">
    <source>
        <dbReference type="SAM" id="MobiDB-lite"/>
    </source>
</evidence>
<comment type="caution">
    <text evidence="2">The sequence shown here is derived from an EMBL/GenBank/DDBJ whole genome shotgun (WGS) entry which is preliminary data.</text>
</comment>
<dbReference type="AlphaFoldDB" id="A0A9P3GBR3"/>
<proteinExistence type="predicted"/>